<dbReference type="Proteomes" id="UP000291831">
    <property type="component" value="Unassembled WGS sequence"/>
</dbReference>
<organism evidence="1 2">
    <name type="scientific">Candidatus Argoarchaeum ethanivorans</name>
    <dbReference type="NCBI Taxonomy" id="2608793"/>
    <lineage>
        <taxon>Archaea</taxon>
        <taxon>Methanobacteriati</taxon>
        <taxon>Methanobacteriota</taxon>
        <taxon>Stenosarchaea group</taxon>
        <taxon>Methanomicrobia</taxon>
        <taxon>Methanosarcinales</taxon>
        <taxon>Methanosarcinales incertae sedis</taxon>
        <taxon>GOM Arc I cluster</taxon>
        <taxon>Candidatus Argoarchaeum</taxon>
    </lineage>
</organism>
<evidence type="ECO:0000313" key="2">
    <source>
        <dbReference type="Proteomes" id="UP000291831"/>
    </source>
</evidence>
<accession>A0A8B3RZU9</accession>
<reference evidence="2" key="1">
    <citation type="submission" date="2019-01" db="EMBL/GenBank/DDBJ databases">
        <title>Anaerobic oxidation of ethane by archaea from a marine hydrocarbon seep.</title>
        <authorList>
            <person name="Musat F."/>
        </authorList>
    </citation>
    <scope>NUCLEOTIDE SEQUENCE [LARGE SCALE GENOMIC DNA]</scope>
</reference>
<gene>
    <name evidence="1" type="ORF">AEth_02068</name>
</gene>
<protein>
    <submittedName>
        <fullName evidence="1">Uncharacterized protein</fullName>
    </submittedName>
</protein>
<evidence type="ECO:0000313" key="1">
    <source>
        <dbReference type="EMBL" id="RZB28544.1"/>
    </source>
</evidence>
<sequence length="64" mass="7321">MIIEDVRPEGCICKLYLDISPNRGDTRTKFGYTEVIQKFHPFLNAPPFFVSGPINCMFACHKGR</sequence>
<comment type="caution">
    <text evidence="1">The sequence shown here is derived from an EMBL/GenBank/DDBJ whole genome shotgun (WGS) entry which is preliminary data.</text>
</comment>
<dbReference type="EMBL" id="RPGO01000046">
    <property type="protein sequence ID" value="RZB28544.1"/>
    <property type="molecule type" value="Genomic_DNA"/>
</dbReference>
<dbReference type="AlphaFoldDB" id="A0A8B3RZU9"/>
<name>A0A8B3RZU9_9EURY</name>
<proteinExistence type="predicted"/>